<dbReference type="STRING" id="1419482.SAMN05444266_109186"/>
<dbReference type="GO" id="GO:0044718">
    <property type="term" value="P:siderophore transmembrane transport"/>
    <property type="evidence" value="ECO:0007669"/>
    <property type="project" value="TreeGrafter"/>
</dbReference>
<dbReference type="InterPro" id="IPR037066">
    <property type="entry name" value="Plug_dom_sf"/>
</dbReference>
<evidence type="ECO:0000259" key="9">
    <source>
        <dbReference type="Pfam" id="PF07715"/>
    </source>
</evidence>
<reference evidence="10 11" key="1">
    <citation type="submission" date="2016-11" db="EMBL/GenBank/DDBJ databases">
        <authorList>
            <person name="Jaros S."/>
            <person name="Januszkiewicz K."/>
            <person name="Wedrychowicz H."/>
        </authorList>
    </citation>
    <scope>NUCLEOTIDE SEQUENCE [LARGE SCALE GENOMIC DNA]</scope>
    <source>
        <strain evidence="10 11">DSM 27406</strain>
    </source>
</reference>
<dbReference type="PANTHER" id="PTHR30069:SF29">
    <property type="entry name" value="HEMOGLOBIN AND HEMOGLOBIN-HAPTOGLOBIN-BINDING PROTEIN 1-RELATED"/>
    <property type="match status" value="1"/>
</dbReference>
<keyword evidence="10" id="KW-0675">Receptor</keyword>
<dbReference type="PANTHER" id="PTHR30069">
    <property type="entry name" value="TONB-DEPENDENT OUTER MEMBRANE RECEPTOR"/>
    <property type="match status" value="1"/>
</dbReference>
<dbReference type="GO" id="GO:0009279">
    <property type="term" value="C:cell outer membrane"/>
    <property type="evidence" value="ECO:0007669"/>
    <property type="project" value="UniProtKB-SubCell"/>
</dbReference>
<keyword evidence="4 8" id="KW-0812">Transmembrane</keyword>
<evidence type="ECO:0000256" key="4">
    <source>
        <dbReference type="ARBA" id="ARBA00022692"/>
    </source>
</evidence>
<dbReference type="Pfam" id="PF13620">
    <property type="entry name" value="CarboxypepD_reg"/>
    <property type="match status" value="1"/>
</dbReference>
<dbReference type="Gene3D" id="2.60.40.1120">
    <property type="entry name" value="Carboxypeptidase-like, regulatory domain"/>
    <property type="match status" value="1"/>
</dbReference>
<dbReference type="SUPFAM" id="SSF49464">
    <property type="entry name" value="Carboxypeptidase regulatory domain-like"/>
    <property type="match status" value="1"/>
</dbReference>
<accession>A0A1M7K7B2</accession>
<keyword evidence="2 8" id="KW-0813">Transport</keyword>
<feature type="domain" description="TonB-dependent receptor plug" evidence="9">
    <location>
        <begin position="154"/>
        <end position="224"/>
    </location>
</feature>
<dbReference type="OrthoDB" id="9803050at2"/>
<dbReference type="SUPFAM" id="SSF56935">
    <property type="entry name" value="Porins"/>
    <property type="match status" value="1"/>
</dbReference>
<dbReference type="AlphaFoldDB" id="A0A1M7K7B2"/>
<keyword evidence="6 8" id="KW-0472">Membrane</keyword>
<evidence type="ECO:0000256" key="2">
    <source>
        <dbReference type="ARBA" id="ARBA00022448"/>
    </source>
</evidence>
<dbReference type="Gene3D" id="2.170.130.10">
    <property type="entry name" value="TonB-dependent receptor, plug domain"/>
    <property type="match status" value="1"/>
</dbReference>
<dbReference type="InterPro" id="IPR039426">
    <property type="entry name" value="TonB-dep_rcpt-like"/>
</dbReference>
<protein>
    <submittedName>
        <fullName evidence="10">Outer membrane receptor proteins, mostly Fe transport</fullName>
    </submittedName>
</protein>
<evidence type="ECO:0000256" key="7">
    <source>
        <dbReference type="ARBA" id="ARBA00023237"/>
    </source>
</evidence>
<evidence type="ECO:0000256" key="3">
    <source>
        <dbReference type="ARBA" id="ARBA00022452"/>
    </source>
</evidence>
<organism evidence="10 11">
    <name type="scientific">Chitinophaga jiangningensis</name>
    <dbReference type="NCBI Taxonomy" id="1419482"/>
    <lineage>
        <taxon>Bacteria</taxon>
        <taxon>Pseudomonadati</taxon>
        <taxon>Bacteroidota</taxon>
        <taxon>Chitinophagia</taxon>
        <taxon>Chitinophagales</taxon>
        <taxon>Chitinophagaceae</taxon>
        <taxon>Chitinophaga</taxon>
    </lineage>
</organism>
<dbReference type="Pfam" id="PF07715">
    <property type="entry name" value="Plug"/>
    <property type="match status" value="1"/>
</dbReference>
<proteinExistence type="inferred from homology"/>
<dbReference type="Gene3D" id="2.40.170.20">
    <property type="entry name" value="TonB-dependent receptor, beta-barrel domain"/>
    <property type="match status" value="1"/>
</dbReference>
<keyword evidence="11" id="KW-1185">Reference proteome</keyword>
<dbReference type="PROSITE" id="PS52016">
    <property type="entry name" value="TONB_DEPENDENT_REC_3"/>
    <property type="match status" value="1"/>
</dbReference>
<dbReference type="InterPro" id="IPR008969">
    <property type="entry name" value="CarboxyPept-like_regulatory"/>
</dbReference>
<dbReference type="Proteomes" id="UP000184420">
    <property type="component" value="Unassembled WGS sequence"/>
</dbReference>
<dbReference type="InterPro" id="IPR036942">
    <property type="entry name" value="Beta-barrel_TonB_sf"/>
</dbReference>
<evidence type="ECO:0000256" key="8">
    <source>
        <dbReference type="PROSITE-ProRule" id="PRU01360"/>
    </source>
</evidence>
<comment type="similarity">
    <text evidence="8">Belongs to the TonB-dependent receptor family.</text>
</comment>
<comment type="subcellular location">
    <subcellularLocation>
        <location evidence="1 8">Cell outer membrane</location>
        <topology evidence="1 8">Multi-pass membrane protein</topology>
    </subcellularLocation>
</comment>
<keyword evidence="7 8" id="KW-0998">Cell outer membrane</keyword>
<keyword evidence="5" id="KW-0732">Signal</keyword>
<dbReference type="EMBL" id="FRBL01000009">
    <property type="protein sequence ID" value="SHM61138.1"/>
    <property type="molecule type" value="Genomic_DNA"/>
</dbReference>
<keyword evidence="3 8" id="KW-1134">Transmembrane beta strand</keyword>
<name>A0A1M7K7B2_9BACT</name>
<evidence type="ECO:0000256" key="6">
    <source>
        <dbReference type="ARBA" id="ARBA00023136"/>
    </source>
</evidence>
<dbReference type="GO" id="GO:0015344">
    <property type="term" value="F:siderophore uptake transmembrane transporter activity"/>
    <property type="evidence" value="ECO:0007669"/>
    <property type="project" value="TreeGrafter"/>
</dbReference>
<dbReference type="InterPro" id="IPR012910">
    <property type="entry name" value="Plug_dom"/>
</dbReference>
<evidence type="ECO:0000256" key="1">
    <source>
        <dbReference type="ARBA" id="ARBA00004571"/>
    </source>
</evidence>
<evidence type="ECO:0000256" key="5">
    <source>
        <dbReference type="ARBA" id="ARBA00022729"/>
    </source>
</evidence>
<evidence type="ECO:0000313" key="11">
    <source>
        <dbReference type="Proteomes" id="UP000184420"/>
    </source>
</evidence>
<evidence type="ECO:0000313" key="10">
    <source>
        <dbReference type="EMBL" id="SHM61138.1"/>
    </source>
</evidence>
<gene>
    <name evidence="10" type="ORF">SAMN05444266_109186</name>
</gene>
<sequence>MFEQMANRRKPFLIGFWHFLILLFATLKGYGQVRSLKLFVSDSQQQPVANAGIKVDTAVTITDMSGNAHVAVAPGKCQVVVTAPGYQPAEKIMMIQGDTSVPLELKPAQTQLKTITVYGERQVTLGQMSTHIIGIDQLKRMPVLFGEVDPLKTITLLPGVKNGGDAGAGIYVRGGGPDQNLVLLDGITVYNPNHLLGAFSIFNGDAVNNVEVIKGGMPAEYGGRLSSVIAVTSRDGNKDSLKVSGGIGLISSRLTAEGPLVKGKSSFLISARRTYFDQLAKLIAPDSFRNSGYYFYDINAKVTYDINASNSLALTFYNGKDKFAYAREQESSGRKRNFRADWGNAIAGLTWKQQISKKLHQELSLVYSYFNLGSNVTYDTDGIIFSSGLNDYQIKNDWLYHANDKLFLKAGWQLIRHEFKPGAGETNAGQQEFDAKISKQYGREAAGYLSAGWDVSRLFHVTGGLRVSYFDQVGPTERVIYGEDGVPTGKSEKYNKGVVIARYYYPEPRLGLRYLLAKDASLKLSYTRTVQYLQLATTSAATFPSDLWIPVSKLIKPGIADQVAAGFYQEFPEKGYEFSIETYYKRLQNQVEFKPGAQLLLNQNLEGEMVFGTGRAYGIELLLQKKTGALTGWIGYTLSRTERTFPELNNGKPYPYRYDRTHDLSITANYQLSKKWIFSGVFVYGTGNALTMPNGRFVYNLGYNTKTDEPVLTNIDQYGKVNDYRMPAYHRLDLSFSFTPNPDSKKRFKSNWVFGVYNVYNRMNPYFIYLDVDEEKETIQGKQVTLFPILPSVTWNFNF</sequence>